<dbReference type="Pfam" id="PF01132">
    <property type="entry name" value="EFP"/>
    <property type="match status" value="1"/>
</dbReference>
<dbReference type="FunFam" id="2.30.30.30:FF:000003">
    <property type="entry name" value="Elongation factor P"/>
    <property type="match status" value="1"/>
</dbReference>
<evidence type="ECO:0000259" key="7">
    <source>
        <dbReference type="SMART" id="SM00841"/>
    </source>
</evidence>
<dbReference type="UniPathway" id="UPA00345"/>
<keyword evidence="5" id="KW-0251">Elongation factor</keyword>
<dbReference type="InterPro" id="IPR014722">
    <property type="entry name" value="Rib_uL2_dom2"/>
</dbReference>
<dbReference type="InterPro" id="IPR020599">
    <property type="entry name" value="Transl_elong_fac_P/YeiP"/>
</dbReference>
<dbReference type="Pfam" id="PF09285">
    <property type="entry name" value="Elong-fact-P_C"/>
    <property type="match status" value="1"/>
</dbReference>
<dbReference type="InterPro" id="IPR001059">
    <property type="entry name" value="Transl_elong_P/YeiP_cen"/>
</dbReference>
<organism evidence="9">
    <name type="scientific">marine metagenome</name>
    <dbReference type="NCBI Taxonomy" id="408172"/>
    <lineage>
        <taxon>unclassified sequences</taxon>
        <taxon>metagenomes</taxon>
        <taxon>ecological metagenomes</taxon>
    </lineage>
</organism>
<evidence type="ECO:0000256" key="3">
    <source>
        <dbReference type="ARBA" id="ARBA00009479"/>
    </source>
</evidence>
<dbReference type="Pfam" id="PF08207">
    <property type="entry name" value="EFP_N"/>
    <property type="match status" value="1"/>
</dbReference>
<gene>
    <name evidence="9" type="ORF">METZ01_LOCUS188794</name>
</gene>
<dbReference type="PANTHER" id="PTHR30053:SF14">
    <property type="entry name" value="TRANSLATION ELONGATION FACTOR KOW-LIKE DOMAIN-CONTAINING PROTEIN"/>
    <property type="match status" value="1"/>
</dbReference>
<dbReference type="GO" id="GO:0005829">
    <property type="term" value="C:cytosol"/>
    <property type="evidence" value="ECO:0007669"/>
    <property type="project" value="UniProtKB-ARBA"/>
</dbReference>
<feature type="domain" description="Elongation factor P C-terminal" evidence="7">
    <location>
        <begin position="131"/>
        <end position="186"/>
    </location>
</feature>
<dbReference type="FunFam" id="2.40.50.140:FF:000004">
    <property type="entry name" value="Elongation factor P"/>
    <property type="match status" value="1"/>
</dbReference>
<dbReference type="CDD" id="cd04470">
    <property type="entry name" value="S1_EF-P_repeat_1"/>
    <property type="match status" value="1"/>
</dbReference>
<comment type="subcellular location">
    <subcellularLocation>
        <location evidence="1">Cytoplasm</location>
    </subcellularLocation>
</comment>
<comment type="pathway">
    <text evidence="2">Protein biosynthesis; polypeptide chain elongation.</text>
</comment>
<evidence type="ECO:0000256" key="6">
    <source>
        <dbReference type="ARBA" id="ARBA00022917"/>
    </source>
</evidence>
<feature type="domain" description="Translation elongation factor P/YeiP central" evidence="8">
    <location>
        <begin position="68"/>
        <end position="123"/>
    </location>
</feature>
<dbReference type="InterPro" id="IPR015365">
    <property type="entry name" value="Elong-fact-P_C"/>
</dbReference>
<dbReference type="InterPro" id="IPR011768">
    <property type="entry name" value="Transl_elongation_fac_P"/>
</dbReference>
<dbReference type="InterPro" id="IPR012340">
    <property type="entry name" value="NA-bd_OB-fold"/>
</dbReference>
<keyword evidence="6" id="KW-0648">Protein biosynthesis</keyword>
<dbReference type="CDD" id="cd05794">
    <property type="entry name" value="S1_EF-P_repeat_2"/>
    <property type="match status" value="1"/>
</dbReference>
<reference evidence="9" key="1">
    <citation type="submission" date="2018-05" db="EMBL/GenBank/DDBJ databases">
        <authorList>
            <person name="Lanie J.A."/>
            <person name="Ng W.-L."/>
            <person name="Kazmierczak K.M."/>
            <person name="Andrzejewski T.M."/>
            <person name="Davidsen T.M."/>
            <person name="Wayne K.J."/>
            <person name="Tettelin H."/>
            <person name="Glass J.I."/>
            <person name="Rusch D."/>
            <person name="Podicherti R."/>
            <person name="Tsui H.-C.T."/>
            <person name="Winkler M.E."/>
        </authorList>
    </citation>
    <scope>NUCLEOTIDE SEQUENCE</scope>
</reference>
<protein>
    <recommendedName>
        <fullName evidence="10">Translation elongation factor P/YeiP central domain-containing protein</fullName>
    </recommendedName>
</protein>
<dbReference type="HAMAP" id="MF_00141">
    <property type="entry name" value="EF_P"/>
    <property type="match status" value="1"/>
</dbReference>
<dbReference type="Gene3D" id="2.40.50.140">
    <property type="entry name" value="Nucleic acid-binding proteins"/>
    <property type="match status" value="2"/>
</dbReference>
<evidence type="ECO:0000256" key="4">
    <source>
        <dbReference type="ARBA" id="ARBA00022490"/>
    </source>
</evidence>
<dbReference type="AlphaFoldDB" id="A0A382DBX4"/>
<evidence type="ECO:0008006" key="10">
    <source>
        <dbReference type="Google" id="ProtNLM"/>
    </source>
</evidence>
<dbReference type="EMBL" id="UINC01038635">
    <property type="protein sequence ID" value="SVB35940.1"/>
    <property type="molecule type" value="Genomic_DNA"/>
</dbReference>
<dbReference type="FunFam" id="2.40.50.140:FF:000009">
    <property type="entry name" value="Elongation factor P"/>
    <property type="match status" value="1"/>
</dbReference>
<proteinExistence type="inferred from homology"/>
<dbReference type="Gene3D" id="2.30.30.30">
    <property type="match status" value="1"/>
</dbReference>
<dbReference type="SMART" id="SM01185">
    <property type="entry name" value="EFP"/>
    <property type="match status" value="1"/>
</dbReference>
<dbReference type="InterPro" id="IPR008991">
    <property type="entry name" value="Translation_prot_SH3-like_sf"/>
</dbReference>
<dbReference type="PIRSF" id="PIRSF005901">
    <property type="entry name" value="EF-P"/>
    <property type="match status" value="1"/>
</dbReference>
<evidence type="ECO:0000256" key="5">
    <source>
        <dbReference type="ARBA" id="ARBA00022768"/>
    </source>
</evidence>
<dbReference type="NCBIfam" id="NF001810">
    <property type="entry name" value="PRK00529.1"/>
    <property type="match status" value="1"/>
</dbReference>
<dbReference type="PANTHER" id="PTHR30053">
    <property type="entry name" value="ELONGATION FACTOR P"/>
    <property type="match status" value="1"/>
</dbReference>
<keyword evidence="4" id="KW-0963">Cytoplasm</keyword>
<dbReference type="SMART" id="SM00841">
    <property type="entry name" value="Elong-fact-P_C"/>
    <property type="match status" value="1"/>
</dbReference>
<accession>A0A382DBX4</accession>
<evidence type="ECO:0000256" key="2">
    <source>
        <dbReference type="ARBA" id="ARBA00004815"/>
    </source>
</evidence>
<sequence>MKIDGNHIKIGNILEINNKLWRVTKTQHTQPGKGGAYLQVEMKELKEGTKMNERFRSSESVERAILNEKECQYLYSDEDKFYFMDNTNYDQIEIGADIITENQSKFLKENNIITIQLYKSQPVSILLPDHVSFTVIEADAVVKGQTATSSYKPAVLERNIKTLVPPFIEIGDVIVINTHDSSYVEKAKK</sequence>
<dbReference type="GO" id="GO:0043043">
    <property type="term" value="P:peptide biosynthetic process"/>
    <property type="evidence" value="ECO:0007669"/>
    <property type="project" value="InterPro"/>
</dbReference>
<name>A0A382DBX4_9ZZZZ</name>
<evidence type="ECO:0000259" key="8">
    <source>
        <dbReference type="SMART" id="SM01185"/>
    </source>
</evidence>
<evidence type="ECO:0000256" key="1">
    <source>
        <dbReference type="ARBA" id="ARBA00004496"/>
    </source>
</evidence>
<evidence type="ECO:0000313" key="9">
    <source>
        <dbReference type="EMBL" id="SVB35940.1"/>
    </source>
</evidence>
<dbReference type="GO" id="GO:0003746">
    <property type="term" value="F:translation elongation factor activity"/>
    <property type="evidence" value="ECO:0007669"/>
    <property type="project" value="UniProtKB-KW"/>
</dbReference>
<comment type="similarity">
    <text evidence="3">Belongs to the elongation factor P family.</text>
</comment>
<dbReference type="NCBIfam" id="TIGR00038">
    <property type="entry name" value="efp"/>
    <property type="match status" value="1"/>
</dbReference>
<dbReference type="InterPro" id="IPR013185">
    <property type="entry name" value="Transl_elong_KOW-like"/>
</dbReference>
<dbReference type="SUPFAM" id="SSF50249">
    <property type="entry name" value="Nucleic acid-binding proteins"/>
    <property type="match status" value="2"/>
</dbReference>
<dbReference type="SUPFAM" id="SSF50104">
    <property type="entry name" value="Translation proteins SH3-like domain"/>
    <property type="match status" value="1"/>
</dbReference>